<reference evidence="5 6" key="1">
    <citation type="journal article" date="2022" name="Allergy">
        <title>Genome assembly and annotation of Periplaneta americana reveal a comprehensive cockroach allergen profile.</title>
        <authorList>
            <person name="Wang L."/>
            <person name="Xiong Q."/>
            <person name="Saelim N."/>
            <person name="Wang L."/>
            <person name="Nong W."/>
            <person name="Wan A.T."/>
            <person name="Shi M."/>
            <person name="Liu X."/>
            <person name="Cao Q."/>
            <person name="Hui J.H.L."/>
            <person name="Sookrung N."/>
            <person name="Leung T.F."/>
            <person name="Tungtrongchitr A."/>
            <person name="Tsui S.K.W."/>
        </authorList>
    </citation>
    <scope>NUCLEOTIDE SEQUENCE [LARGE SCALE GENOMIC DNA]</scope>
    <source>
        <strain evidence="5">PWHHKU_190912</strain>
    </source>
</reference>
<dbReference type="SUPFAM" id="SSF52540">
    <property type="entry name" value="P-loop containing nucleoside triphosphate hydrolases"/>
    <property type="match status" value="1"/>
</dbReference>
<evidence type="ECO:0000313" key="6">
    <source>
        <dbReference type="Proteomes" id="UP001148838"/>
    </source>
</evidence>
<protein>
    <recommendedName>
        <fullName evidence="7">Replication factor C C-terminal domain-containing protein</fullName>
    </recommendedName>
</protein>
<evidence type="ECO:0008006" key="7">
    <source>
        <dbReference type="Google" id="ProtNLM"/>
    </source>
</evidence>
<keyword evidence="2" id="KW-0235">DNA replication</keyword>
<dbReference type="Gene3D" id="3.40.50.300">
    <property type="entry name" value="P-loop containing nucleotide triphosphate hydrolases"/>
    <property type="match status" value="1"/>
</dbReference>
<dbReference type="PANTHER" id="PTHR11669">
    <property type="entry name" value="REPLICATION FACTOR C / DNA POLYMERASE III GAMMA-TAU SUBUNIT"/>
    <property type="match status" value="1"/>
</dbReference>
<evidence type="ECO:0000256" key="4">
    <source>
        <dbReference type="ARBA" id="ARBA00022840"/>
    </source>
</evidence>
<dbReference type="SUPFAM" id="SSF46689">
    <property type="entry name" value="Homeodomain-like"/>
    <property type="match status" value="1"/>
</dbReference>
<organism evidence="5 6">
    <name type="scientific">Periplaneta americana</name>
    <name type="common">American cockroach</name>
    <name type="synonym">Blatta americana</name>
    <dbReference type="NCBI Taxonomy" id="6978"/>
    <lineage>
        <taxon>Eukaryota</taxon>
        <taxon>Metazoa</taxon>
        <taxon>Ecdysozoa</taxon>
        <taxon>Arthropoda</taxon>
        <taxon>Hexapoda</taxon>
        <taxon>Insecta</taxon>
        <taxon>Pterygota</taxon>
        <taxon>Neoptera</taxon>
        <taxon>Polyneoptera</taxon>
        <taxon>Dictyoptera</taxon>
        <taxon>Blattodea</taxon>
        <taxon>Blattoidea</taxon>
        <taxon>Blattidae</taxon>
        <taxon>Blattinae</taxon>
        <taxon>Periplaneta</taxon>
    </lineage>
</organism>
<dbReference type="InterPro" id="IPR050238">
    <property type="entry name" value="DNA_Rep/Repair_Clamp_Loader"/>
</dbReference>
<dbReference type="Proteomes" id="UP001148838">
    <property type="component" value="Unassembled WGS sequence"/>
</dbReference>
<dbReference type="InterPro" id="IPR009057">
    <property type="entry name" value="Homeodomain-like_sf"/>
</dbReference>
<gene>
    <name evidence="5" type="ORF">ANN_17774</name>
</gene>
<accession>A0ABQ8SUW6</accession>
<keyword evidence="6" id="KW-1185">Reference proteome</keyword>
<name>A0ABQ8SUW6_PERAM</name>
<dbReference type="InterPro" id="IPR036397">
    <property type="entry name" value="RNaseH_sf"/>
</dbReference>
<comment type="caution">
    <text evidence="5">The sequence shown here is derived from an EMBL/GenBank/DDBJ whole genome shotgun (WGS) entry which is preliminary data.</text>
</comment>
<dbReference type="Gene3D" id="3.30.420.10">
    <property type="entry name" value="Ribonuclease H-like superfamily/Ribonuclease H"/>
    <property type="match status" value="1"/>
</dbReference>
<proteinExistence type="predicted"/>
<evidence type="ECO:0000256" key="1">
    <source>
        <dbReference type="ARBA" id="ARBA00004123"/>
    </source>
</evidence>
<keyword evidence="3" id="KW-0547">Nucleotide-binding</keyword>
<dbReference type="InterPro" id="IPR027417">
    <property type="entry name" value="P-loop_NTPase"/>
</dbReference>
<keyword evidence="4" id="KW-0067">ATP-binding</keyword>
<evidence type="ECO:0000256" key="3">
    <source>
        <dbReference type="ARBA" id="ARBA00022741"/>
    </source>
</evidence>
<dbReference type="PANTHER" id="PTHR11669:SF20">
    <property type="entry name" value="REPLICATION FACTOR C SUBUNIT 4"/>
    <property type="match status" value="1"/>
</dbReference>
<comment type="subcellular location">
    <subcellularLocation>
        <location evidence="1">Nucleus</location>
    </subcellularLocation>
</comment>
<sequence>MIEPYFFEGALNSDMYADFLKNILNQLLEDVPLATRVVMWLQQDGCPAHFSLVAQDEVDSDVTSATKEVVDMARVIGFTDVDVENVCEVLNSHSDNLSNEDLIALTEDNKKEETEVEVHPARKIMTRHGRPCPPFKIVILDEADSMTQAAQAALRRTMERETKTTRFCLVCNYVSRIIPPITSRCSKFRFKSLVSLVQTMPLSPQNIARAVALIDVGCSVRYAAATIGATYTTVQEAVKWFWETQSYSRRPGSGRKMTSARDDRFLVSQVLRNCHTTAVEARNRLQHVRGANVSERLFDYALENKIFNHYDLLWDQI</sequence>
<evidence type="ECO:0000256" key="2">
    <source>
        <dbReference type="ARBA" id="ARBA00022705"/>
    </source>
</evidence>
<dbReference type="Pfam" id="PF13177">
    <property type="entry name" value="DNA_pol3_delta2"/>
    <property type="match status" value="1"/>
</dbReference>
<dbReference type="EMBL" id="JAJSOF020000021">
    <property type="protein sequence ID" value="KAJ4437629.1"/>
    <property type="molecule type" value="Genomic_DNA"/>
</dbReference>
<evidence type="ECO:0000313" key="5">
    <source>
        <dbReference type="EMBL" id="KAJ4437629.1"/>
    </source>
</evidence>